<dbReference type="Proteomes" id="UP000838412">
    <property type="component" value="Chromosome 18"/>
</dbReference>
<accession>A0A8J9ZB97</accession>
<dbReference type="OrthoDB" id="5945634at2759"/>
<dbReference type="PANTHER" id="PTHR14330">
    <property type="entry name" value="A-KINASE-INTERACTING PROTEIN 1"/>
    <property type="match status" value="1"/>
</dbReference>
<reference evidence="1" key="1">
    <citation type="submission" date="2022-01" db="EMBL/GenBank/DDBJ databases">
        <authorList>
            <person name="Braso-Vives M."/>
        </authorList>
    </citation>
    <scope>NUCLEOTIDE SEQUENCE</scope>
</reference>
<protein>
    <submittedName>
        <fullName evidence="1">Hypp8762 protein</fullName>
    </submittedName>
</protein>
<gene>
    <name evidence="1" type="primary">Hypp8762</name>
    <name evidence="1" type="ORF">BLAG_LOCUS10950</name>
</gene>
<dbReference type="AlphaFoldDB" id="A0A8J9ZB97"/>
<proteinExistence type="predicted"/>
<evidence type="ECO:0000313" key="1">
    <source>
        <dbReference type="EMBL" id="CAH1250086.1"/>
    </source>
</evidence>
<dbReference type="GO" id="GO:0005654">
    <property type="term" value="C:nucleoplasm"/>
    <property type="evidence" value="ECO:0007669"/>
    <property type="project" value="TreeGrafter"/>
</dbReference>
<evidence type="ECO:0000313" key="2">
    <source>
        <dbReference type="Proteomes" id="UP000838412"/>
    </source>
</evidence>
<name>A0A8J9ZB97_BRALA</name>
<dbReference type="GO" id="GO:1901222">
    <property type="term" value="P:regulation of non-canonical NF-kappaB signal transduction"/>
    <property type="evidence" value="ECO:0007669"/>
    <property type="project" value="InterPro"/>
</dbReference>
<dbReference type="EMBL" id="OV696703">
    <property type="protein sequence ID" value="CAH1250086.1"/>
    <property type="molecule type" value="Genomic_DNA"/>
</dbReference>
<keyword evidence="2" id="KW-1185">Reference proteome</keyword>
<organism evidence="1 2">
    <name type="scientific">Branchiostoma lanceolatum</name>
    <name type="common">Common lancelet</name>
    <name type="synonym">Amphioxus lanceolatum</name>
    <dbReference type="NCBI Taxonomy" id="7740"/>
    <lineage>
        <taxon>Eukaryota</taxon>
        <taxon>Metazoa</taxon>
        <taxon>Chordata</taxon>
        <taxon>Cephalochordata</taxon>
        <taxon>Leptocardii</taxon>
        <taxon>Amphioxiformes</taxon>
        <taxon>Branchiostomatidae</taxon>
        <taxon>Branchiostoma</taxon>
    </lineage>
</organism>
<dbReference type="InterPro" id="IPR033214">
    <property type="entry name" value="AKIP1"/>
</dbReference>
<dbReference type="PANTHER" id="PTHR14330:SF2">
    <property type="entry name" value="A-KINASE-INTERACTING PROTEIN 1"/>
    <property type="match status" value="1"/>
</dbReference>
<sequence>MPNDKVLCYHPDDRWMSCTLCRTAQRGTSTLNRALQRKIDWPQPKAPAVGSPIQDPLHFTTIDDAFSSVLQYMTTTTRQCRRYYHSCPPVSKNPEDSLHCNRFHTPQYTAVHRTNPLSRAEDVHVVVAPGTYSVTAGEWGTQRQQTHVVHVDKGQSASVTFTM</sequence>